<reference evidence="1" key="1">
    <citation type="journal article" date="2014" name="Front. Microbiol.">
        <title>High frequency of phylogenetically diverse reductive dehalogenase-homologous genes in deep subseafloor sedimentary metagenomes.</title>
        <authorList>
            <person name="Kawai M."/>
            <person name="Futagami T."/>
            <person name="Toyoda A."/>
            <person name="Takaki Y."/>
            <person name="Nishi S."/>
            <person name="Hori S."/>
            <person name="Arai W."/>
            <person name="Tsubouchi T."/>
            <person name="Morono Y."/>
            <person name="Uchiyama I."/>
            <person name="Ito T."/>
            <person name="Fujiyama A."/>
            <person name="Inagaki F."/>
            <person name="Takami H."/>
        </authorList>
    </citation>
    <scope>NUCLEOTIDE SEQUENCE</scope>
    <source>
        <strain evidence="1">Expedition CK06-06</strain>
    </source>
</reference>
<sequence>APRKGGKTICVAIIAVWLTLRDQRYRVFILSGSQIQAEWLYDYCRKVLWPPGPEGKATRDFFSQFLSGEPMKSRILYKAGGWIRYSAASSKQVNAPTADALLMDEYVLIPKGIRE</sequence>
<evidence type="ECO:0000313" key="1">
    <source>
        <dbReference type="EMBL" id="GAH41360.1"/>
    </source>
</evidence>
<dbReference type="EMBL" id="BARU01015206">
    <property type="protein sequence ID" value="GAH41360.1"/>
    <property type="molecule type" value="Genomic_DNA"/>
</dbReference>
<gene>
    <name evidence="1" type="ORF">S03H2_26311</name>
</gene>
<name>X1G956_9ZZZZ</name>
<protein>
    <recommendedName>
        <fullName evidence="2">Terminase large subunit gp17-like C-terminal domain-containing protein</fullName>
    </recommendedName>
</protein>
<comment type="caution">
    <text evidence="1">The sequence shown here is derived from an EMBL/GenBank/DDBJ whole genome shotgun (WGS) entry which is preliminary data.</text>
</comment>
<organism evidence="1">
    <name type="scientific">marine sediment metagenome</name>
    <dbReference type="NCBI Taxonomy" id="412755"/>
    <lineage>
        <taxon>unclassified sequences</taxon>
        <taxon>metagenomes</taxon>
        <taxon>ecological metagenomes</taxon>
    </lineage>
</organism>
<accession>X1G956</accession>
<dbReference type="AlphaFoldDB" id="X1G956"/>
<feature type="non-terminal residue" evidence="1">
    <location>
        <position position="115"/>
    </location>
</feature>
<dbReference type="Gene3D" id="3.40.50.300">
    <property type="entry name" value="P-loop containing nucleotide triphosphate hydrolases"/>
    <property type="match status" value="1"/>
</dbReference>
<dbReference type="InterPro" id="IPR027417">
    <property type="entry name" value="P-loop_NTPase"/>
</dbReference>
<feature type="non-terminal residue" evidence="1">
    <location>
        <position position="1"/>
    </location>
</feature>
<evidence type="ECO:0008006" key="2">
    <source>
        <dbReference type="Google" id="ProtNLM"/>
    </source>
</evidence>
<proteinExistence type="predicted"/>